<evidence type="ECO:0000313" key="1">
    <source>
        <dbReference type="EMBL" id="CAG8839460.1"/>
    </source>
</evidence>
<name>A0ACA9SGU9_9GLOM</name>
<feature type="non-terminal residue" evidence="1">
    <location>
        <position position="1"/>
    </location>
</feature>
<organism evidence="1 2">
    <name type="scientific">Racocetra persica</name>
    <dbReference type="NCBI Taxonomy" id="160502"/>
    <lineage>
        <taxon>Eukaryota</taxon>
        <taxon>Fungi</taxon>
        <taxon>Fungi incertae sedis</taxon>
        <taxon>Mucoromycota</taxon>
        <taxon>Glomeromycotina</taxon>
        <taxon>Glomeromycetes</taxon>
        <taxon>Diversisporales</taxon>
        <taxon>Gigasporaceae</taxon>
        <taxon>Racocetra</taxon>
    </lineage>
</organism>
<dbReference type="EMBL" id="CAJVQC010123676">
    <property type="protein sequence ID" value="CAG8839460.1"/>
    <property type="molecule type" value="Genomic_DNA"/>
</dbReference>
<feature type="non-terminal residue" evidence="1">
    <location>
        <position position="49"/>
    </location>
</feature>
<keyword evidence="2" id="KW-1185">Reference proteome</keyword>
<proteinExistence type="predicted"/>
<protein>
    <submittedName>
        <fullName evidence="1">16695_t:CDS:1</fullName>
    </submittedName>
</protein>
<reference evidence="1" key="1">
    <citation type="submission" date="2021-06" db="EMBL/GenBank/DDBJ databases">
        <authorList>
            <person name="Kallberg Y."/>
            <person name="Tangrot J."/>
            <person name="Rosling A."/>
        </authorList>
    </citation>
    <scope>NUCLEOTIDE SEQUENCE</scope>
    <source>
        <strain evidence="1">MA461A</strain>
    </source>
</reference>
<gene>
    <name evidence="1" type="ORF">RPERSI_LOCUS31057</name>
</gene>
<dbReference type="Proteomes" id="UP000789920">
    <property type="component" value="Unassembled WGS sequence"/>
</dbReference>
<evidence type="ECO:0000313" key="2">
    <source>
        <dbReference type="Proteomes" id="UP000789920"/>
    </source>
</evidence>
<accession>A0ACA9SGU9</accession>
<sequence length="49" mass="5513">HQFLVLQIECGSRFCKVVGSYNNDMLVSYTLFEGYSIGTFYDILGNNVG</sequence>
<comment type="caution">
    <text evidence="1">The sequence shown here is derived from an EMBL/GenBank/DDBJ whole genome shotgun (WGS) entry which is preliminary data.</text>
</comment>